<comment type="caution">
    <text evidence="4">The sequence shown here is derived from an EMBL/GenBank/DDBJ whole genome shotgun (WGS) entry which is preliminary data.</text>
</comment>
<proteinExistence type="predicted"/>
<dbReference type="STRING" id="1094558.ME5_01590"/>
<gene>
    <name evidence="4" type="ORF">ME5_01590</name>
</gene>
<dbReference type="PROSITE" id="PS50977">
    <property type="entry name" value="HTH_TETR_2"/>
    <property type="match status" value="1"/>
</dbReference>
<feature type="DNA-binding region" description="H-T-H motif" evidence="2">
    <location>
        <begin position="32"/>
        <end position="51"/>
    </location>
</feature>
<dbReference type="InterPro" id="IPR039536">
    <property type="entry name" value="TetR_C_Proteobacteria"/>
</dbReference>
<sequence length="211" mass="24272">MQEFAQKTLTRRQCDVLDAALHLLVKGDEALTMSNIARAASCSKETLYKWFGDRDLFLEAMVRWQASRVRVVPLHREGIDEKNLFTSLEHFARDWLMVLSSQTSIALNRLAVSHAASQTSKLSEIVLHNGPFAMAHRLKPILELGRESGFLCFDNLDEAFRTFFGLVVRDMQIRKLLGDEFVMNDDQIIREARSATRQFFILFGKEKKDFT</sequence>
<evidence type="ECO:0000256" key="2">
    <source>
        <dbReference type="PROSITE-ProRule" id="PRU00335"/>
    </source>
</evidence>
<dbReference type="Gene3D" id="1.10.357.10">
    <property type="entry name" value="Tetracycline Repressor, domain 2"/>
    <property type="match status" value="1"/>
</dbReference>
<dbReference type="Pfam" id="PF14246">
    <property type="entry name" value="TetR_C_7"/>
    <property type="match status" value="1"/>
</dbReference>
<dbReference type="eggNOG" id="COG1309">
    <property type="taxonomic scope" value="Bacteria"/>
</dbReference>
<dbReference type="OrthoDB" id="7914379at2"/>
<dbReference type="Gene3D" id="1.10.10.60">
    <property type="entry name" value="Homeodomain-like"/>
    <property type="match status" value="1"/>
</dbReference>
<name>J0R0K1_9HYPH</name>
<protein>
    <recommendedName>
        <fullName evidence="3">HTH tetR-type domain-containing protein</fullName>
    </recommendedName>
</protein>
<dbReference type="InterPro" id="IPR009057">
    <property type="entry name" value="Homeodomain-like_sf"/>
</dbReference>
<feature type="domain" description="HTH tetR-type" evidence="3">
    <location>
        <begin position="10"/>
        <end position="69"/>
    </location>
</feature>
<dbReference type="GO" id="GO:0003677">
    <property type="term" value="F:DNA binding"/>
    <property type="evidence" value="ECO:0007669"/>
    <property type="project" value="UniProtKB-UniRule"/>
</dbReference>
<dbReference type="Proteomes" id="UP000008952">
    <property type="component" value="Unassembled WGS sequence"/>
</dbReference>
<dbReference type="SUPFAM" id="SSF46689">
    <property type="entry name" value="Homeodomain-like"/>
    <property type="match status" value="1"/>
</dbReference>
<dbReference type="EMBL" id="AIMB01000008">
    <property type="protein sequence ID" value="EJF89039.1"/>
    <property type="molecule type" value="Genomic_DNA"/>
</dbReference>
<keyword evidence="5" id="KW-1185">Reference proteome</keyword>
<evidence type="ECO:0000313" key="5">
    <source>
        <dbReference type="Proteomes" id="UP000008952"/>
    </source>
</evidence>
<dbReference type="AlphaFoldDB" id="J0R0K1"/>
<keyword evidence="1 2" id="KW-0238">DNA-binding</keyword>
<reference evidence="4 5" key="1">
    <citation type="submission" date="2012-03" db="EMBL/GenBank/DDBJ databases">
        <title>The Genome Sequence of Bartonella tamiae Th239.</title>
        <authorList>
            <consortium name="The Broad Institute Genome Sequencing Platform"/>
            <consortium name="The Broad Institute Genome Sequencing Center for Infectious Disease"/>
            <person name="Feldgarden M."/>
            <person name="Kirby J."/>
            <person name="Kosoy M."/>
            <person name="Birtles R."/>
            <person name="Probert W.S."/>
            <person name="Chiaraviglio L."/>
            <person name="Young S.K."/>
            <person name="Zeng Q."/>
            <person name="Gargeya S."/>
            <person name="Fitzgerald M."/>
            <person name="Haas B."/>
            <person name="Abouelleil A."/>
            <person name="Alvarado L."/>
            <person name="Arachchi H.M."/>
            <person name="Berlin A."/>
            <person name="Chapman S.B."/>
            <person name="Gearin G."/>
            <person name="Goldberg J."/>
            <person name="Griggs A."/>
            <person name="Gujja S."/>
            <person name="Hansen M."/>
            <person name="Heiman D."/>
            <person name="Howarth C."/>
            <person name="Larimer J."/>
            <person name="Lui A."/>
            <person name="MacDonald P.J.P."/>
            <person name="McCowen C."/>
            <person name="Montmayeur A."/>
            <person name="Murphy C."/>
            <person name="Neiman D."/>
            <person name="Pearson M."/>
            <person name="Priest M."/>
            <person name="Roberts A."/>
            <person name="Saif S."/>
            <person name="Shea T."/>
            <person name="Sisk P."/>
            <person name="Stolte C."/>
            <person name="Sykes S."/>
            <person name="Wortman J."/>
            <person name="Nusbaum C."/>
            <person name="Birren B."/>
        </authorList>
    </citation>
    <scope>NUCLEOTIDE SEQUENCE [LARGE SCALE GENOMIC DNA]</scope>
    <source>
        <strain evidence="4 5">Th239</strain>
    </source>
</reference>
<evidence type="ECO:0000259" key="3">
    <source>
        <dbReference type="PROSITE" id="PS50977"/>
    </source>
</evidence>
<dbReference type="Pfam" id="PF00440">
    <property type="entry name" value="TetR_N"/>
    <property type="match status" value="1"/>
</dbReference>
<organism evidence="4 5">
    <name type="scientific">Bartonella tamiae Th239</name>
    <dbReference type="NCBI Taxonomy" id="1094558"/>
    <lineage>
        <taxon>Bacteria</taxon>
        <taxon>Pseudomonadati</taxon>
        <taxon>Pseudomonadota</taxon>
        <taxon>Alphaproteobacteria</taxon>
        <taxon>Hyphomicrobiales</taxon>
        <taxon>Bartonellaceae</taxon>
        <taxon>Bartonella</taxon>
    </lineage>
</organism>
<dbReference type="HOGENOM" id="CLU_069356_27_0_5"/>
<evidence type="ECO:0000256" key="1">
    <source>
        <dbReference type="ARBA" id="ARBA00023125"/>
    </source>
</evidence>
<dbReference type="RefSeq" id="WP_008040085.1">
    <property type="nucleotide sequence ID" value="NZ_JH725147.1"/>
</dbReference>
<accession>J0R0K1</accession>
<dbReference type="InterPro" id="IPR001647">
    <property type="entry name" value="HTH_TetR"/>
</dbReference>
<evidence type="ECO:0000313" key="4">
    <source>
        <dbReference type="EMBL" id="EJF89039.1"/>
    </source>
</evidence>
<dbReference type="PATRIC" id="fig|1094558.3.peg.1701"/>